<name>A0A4Z0GHF5_9BACL</name>
<keyword evidence="4" id="KW-1185">Reference proteome</keyword>
<comment type="similarity">
    <text evidence="1">Belongs to the short-chain fatty acyl-CoA assimilation regulator (ScfR) family.</text>
</comment>
<feature type="domain" description="HTH cro/C1-type" evidence="2">
    <location>
        <begin position="7"/>
        <end position="61"/>
    </location>
</feature>
<sequence>MFFGEKLTELRELNGLSRKEQAARLNVSEQAVWQYENESTIPRIEVLNKVRELFSVDTKFLFSETFLHRTGSVERVAYRSKDRESRKKAKLELTYISYVDYYISFFEQFLITPDSAITVLRKKAMEMLRLNPDQSIDQRITQTANLARKFLKLQHNKDLMYTLEMSGIYIVEKNLGPEIDAYSTITDDGRPFIILGNIKKSAVRRTFDLAHELGHLLLHTAVDMETLTKQEHSQIEQQANHFASIFLLPEEEFKQDFAELPRHSNPDYYIEMKRKYMVSLVALEYRAYKLGLMTYQENRYFFGQLHKKSYQTLEPLDDQIPPIRPGRVKSLLQLIFDKQIVSISDLESEFHITPLFLANLFGLDKGFFDHYMQPKKEYFDSAQVIPIRT</sequence>
<gene>
    <name evidence="3" type="ORF">E4665_16495</name>
</gene>
<dbReference type="OrthoDB" id="9816277at2"/>
<dbReference type="Pfam" id="PF01381">
    <property type="entry name" value="HTH_3"/>
    <property type="match status" value="1"/>
</dbReference>
<protein>
    <submittedName>
        <fullName evidence="3">ImmA/IrrE family metallo-endopeptidase</fullName>
    </submittedName>
</protein>
<dbReference type="GO" id="GO:0003677">
    <property type="term" value="F:DNA binding"/>
    <property type="evidence" value="ECO:0007669"/>
    <property type="project" value="InterPro"/>
</dbReference>
<evidence type="ECO:0000259" key="2">
    <source>
        <dbReference type="PROSITE" id="PS50943"/>
    </source>
</evidence>
<proteinExistence type="inferred from homology"/>
<dbReference type="PROSITE" id="PS50943">
    <property type="entry name" value="HTH_CROC1"/>
    <property type="match status" value="1"/>
</dbReference>
<dbReference type="Gene3D" id="1.10.260.40">
    <property type="entry name" value="lambda repressor-like DNA-binding domains"/>
    <property type="match status" value="1"/>
</dbReference>
<dbReference type="InterPro" id="IPR010982">
    <property type="entry name" value="Lambda_DNA-bd_dom_sf"/>
</dbReference>
<dbReference type="CDD" id="cd00093">
    <property type="entry name" value="HTH_XRE"/>
    <property type="match status" value="1"/>
</dbReference>
<dbReference type="SMART" id="SM00530">
    <property type="entry name" value="HTH_XRE"/>
    <property type="match status" value="1"/>
</dbReference>
<dbReference type="Pfam" id="PF06114">
    <property type="entry name" value="Peptidase_M78"/>
    <property type="match status" value="1"/>
</dbReference>
<comment type="caution">
    <text evidence="3">The sequence shown here is derived from an EMBL/GenBank/DDBJ whole genome shotgun (WGS) entry which is preliminary data.</text>
</comment>
<dbReference type="InterPro" id="IPR001387">
    <property type="entry name" value="Cro/C1-type_HTH"/>
</dbReference>
<reference evidence="3 4" key="1">
    <citation type="journal article" date="2015" name="Int. J. Syst. Evol. Microbiol.">
        <title>Sporolactobacillus shoreae sp. nov. and Sporolactobacillus spathodeae sp. nov., two spore-forming lactic acid bacteria isolated from tree barks in Thailand.</title>
        <authorList>
            <person name="Thamacharoensuk T."/>
            <person name="Kitahara M."/>
            <person name="Ohkuma M."/>
            <person name="Thongchul N."/>
            <person name="Tanasupawat S."/>
        </authorList>
    </citation>
    <scope>NUCLEOTIDE SEQUENCE [LARGE SCALE GENOMIC DNA]</scope>
    <source>
        <strain evidence="3 4">BK92</strain>
    </source>
</reference>
<dbReference type="AlphaFoldDB" id="A0A4Z0GHF5"/>
<dbReference type="EMBL" id="SRJD01000030">
    <property type="protein sequence ID" value="TGA96109.1"/>
    <property type="molecule type" value="Genomic_DNA"/>
</dbReference>
<evidence type="ECO:0000256" key="1">
    <source>
        <dbReference type="ARBA" id="ARBA00007227"/>
    </source>
</evidence>
<dbReference type="InterPro" id="IPR010359">
    <property type="entry name" value="IrrE_HExxH"/>
</dbReference>
<organism evidence="3 4">
    <name type="scientific">Sporolactobacillus shoreae</name>
    <dbReference type="NCBI Taxonomy" id="1465501"/>
    <lineage>
        <taxon>Bacteria</taxon>
        <taxon>Bacillati</taxon>
        <taxon>Bacillota</taxon>
        <taxon>Bacilli</taxon>
        <taxon>Bacillales</taxon>
        <taxon>Sporolactobacillaceae</taxon>
        <taxon>Sporolactobacillus</taxon>
    </lineage>
</organism>
<evidence type="ECO:0000313" key="4">
    <source>
        <dbReference type="Proteomes" id="UP000298347"/>
    </source>
</evidence>
<dbReference type="SUPFAM" id="SSF47413">
    <property type="entry name" value="lambda repressor-like DNA-binding domains"/>
    <property type="match status" value="1"/>
</dbReference>
<dbReference type="InterPro" id="IPR052345">
    <property type="entry name" value="Rad_response_metalloprotease"/>
</dbReference>
<dbReference type="Proteomes" id="UP000298347">
    <property type="component" value="Unassembled WGS sequence"/>
</dbReference>
<accession>A0A4Z0GHF5</accession>
<evidence type="ECO:0000313" key="3">
    <source>
        <dbReference type="EMBL" id="TGA96109.1"/>
    </source>
</evidence>
<dbReference type="Gene3D" id="1.10.10.2910">
    <property type="match status" value="1"/>
</dbReference>
<dbReference type="RefSeq" id="WP_135349901.1">
    <property type="nucleotide sequence ID" value="NZ_SRJD01000030.1"/>
</dbReference>
<dbReference type="PANTHER" id="PTHR43236">
    <property type="entry name" value="ANTITOXIN HIGA1"/>
    <property type="match status" value="1"/>
</dbReference>
<dbReference type="PANTHER" id="PTHR43236:SF1">
    <property type="entry name" value="BLL7220 PROTEIN"/>
    <property type="match status" value="1"/>
</dbReference>